<dbReference type="SMART" id="SM00710">
    <property type="entry name" value="PbH1"/>
    <property type="match status" value="7"/>
</dbReference>
<organism evidence="4 5">
    <name type="scientific">Geodia barretti</name>
    <name type="common">Barrett's horny sponge</name>
    <dbReference type="NCBI Taxonomy" id="519541"/>
    <lineage>
        <taxon>Eukaryota</taxon>
        <taxon>Metazoa</taxon>
        <taxon>Porifera</taxon>
        <taxon>Demospongiae</taxon>
        <taxon>Heteroscleromorpha</taxon>
        <taxon>Tetractinellida</taxon>
        <taxon>Astrophorina</taxon>
        <taxon>Geodiidae</taxon>
        <taxon>Geodia</taxon>
    </lineage>
</organism>
<name>A0AA35WLF2_GEOBA</name>
<feature type="compositionally biased region" description="Polar residues" evidence="1">
    <location>
        <begin position="1078"/>
        <end position="1094"/>
    </location>
</feature>
<evidence type="ECO:0000256" key="2">
    <source>
        <dbReference type="SAM" id="Phobius"/>
    </source>
</evidence>
<feature type="chain" id="PRO_5041201649" evidence="3">
    <location>
        <begin position="23"/>
        <end position="1094"/>
    </location>
</feature>
<evidence type="ECO:0000256" key="3">
    <source>
        <dbReference type="SAM" id="SignalP"/>
    </source>
</evidence>
<evidence type="ECO:0000313" key="4">
    <source>
        <dbReference type="EMBL" id="CAI8024729.1"/>
    </source>
</evidence>
<feature type="signal peptide" evidence="3">
    <location>
        <begin position="1"/>
        <end position="22"/>
    </location>
</feature>
<feature type="transmembrane region" description="Helical" evidence="2">
    <location>
        <begin position="972"/>
        <end position="989"/>
    </location>
</feature>
<dbReference type="AlphaFoldDB" id="A0AA35WLF2"/>
<gene>
    <name evidence="4" type="ORF">GBAR_LOCUS14346</name>
</gene>
<dbReference type="InterPro" id="IPR006626">
    <property type="entry name" value="PbH1"/>
</dbReference>
<proteinExistence type="predicted"/>
<dbReference type="InterPro" id="IPR011050">
    <property type="entry name" value="Pectin_lyase_fold/virulence"/>
</dbReference>
<keyword evidence="2" id="KW-0812">Transmembrane</keyword>
<dbReference type="SUPFAM" id="SSF51126">
    <property type="entry name" value="Pectin lyase-like"/>
    <property type="match status" value="2"/>
</dbReference>
<sequence length="1094" mass="120586">MAAVALVLCVYLLSVASQGVVGDKVYTVVANQSASSCLSENKTECSLMYYAAHPDQYFREDNTTFHFLPGQHELVDSTLVLMANISNLALYGTDVHEVTVVCSGEDSGGFSFYNITNLTIRELSVSNCSKQSSYYHALVAVDMNQIVNIEMDYVNIRNTAGVGLSLSDIYGNSSINNIKVDFSHSAHRSIGGNFFLYYSRYFRNDTVMMNNIKVSNSFFRNGTNIVYSNSPSTGIAIEINCFANVSIVFDNVVVSGNQAGSGGNILINFGSWSGLWSVSVSILNSHILNGTANSGAGICIFATAGDKGSPGPLESTTTLLNIGNTRFENNTAHYDGGAVYMRLHENTQRNLGRIAFDNCTFKDNKIVHNTSHGGVAVHIVTYTLPRYVQHSMIYFELEFSDCKFLENSALHNSSSSQPRTGALYAENTYSVTLLNCQFIDNDCSGIVGIASNFLMHGENEIRGNTAIKGGGIFFCSGSVMHLYNGTQLNISENNATLSGGGIYVDAECSPAVEFCFFQVDNITADNATLQQTQVYLVNNTADSGSALYGGLIDWCILYDKRGQDYNKSYPSIIFNNTFSITHGKNDLSVVSSDPMYVGFCNVTQFEQRNCPLNTTVVVKPGKTFAVSAVIMGQHHGLVAGVVVAQCIDEDCSISNNEYSQYINTSSILSGRYLTYTVFSREKRNVSLKLVAEDYFSGFPSYQYQPSFVNTFIENCPLGFIEHDKMCSCLKGIPCNITNQTVFRSSPHWIGYRKECGIANSKDIILHSSCPLGYCFDKSVYIHATVDHFYQDVQCAKHRTGLLCGKCKQNYSLGFGSSQCLAGCSTPHSVKSYDETTYTSVWLLDANVHYLHGKHTILFVVACLAGVVALLYALILTFIQCLRRAPNSRMCGWIQRLKPLLDAYTGPYKNKYHFWTGFLLLVRIFLFTAFALNFDNNPILNFTLIITVSTLLISGIQNGIYYNRFIGLLETSVYANLILFSAFSMLSMKSSDGHKTVVVCVFGGWAFLTLVGIILYHGYKNWLKDSLVLGHLQVWFYARLRGSGDPNRAVVQPLIIGRDGNDVSQESDSEFESGEELSDQVTPQLRESLIGSLNS</sequence>
<feature type="transmembrane region" description="Helical" evidence="2">
    <location>
        <begin position="938"/>
        <end position="960"/>
    </location>
</feature>
<keyword evidence="2" id="KW-1133">Transmembrane helix</keyword>
<dbReference type="Proteomes" id="UP001174909">
    <property type="component" value="Unassembled WGS sequence"/>
</dbReference>
<keyword evidence="3" id="KW-0732">Signal</keyword>
<evidence type="ECO:0000313" key="5">
    <source>
        <dbReference type="Proteomes" id="UP001174909"/>
    </source>
</evidence>
<keyword evidence="5" id="KW-1185">Reference proteome</keyword>
<dbReference type="EMBL" id="CASHTH010002090">
    <property type="protein sequence ID" value="CAI8024729.1"/>
    <property type="molecule type" value="Genomic_DNA"/>
</dbReference>
<evidence type="ECO:0000256" key="1">
    <source>
        <dbReference type="SAM" id="MobiDB-lite"/>
    </source>
</evidence>
<feature type="region of interest" description="Disordered" evidence="1">
    <location>
        <begin position="1059"/>
        <end position="1094"/>
    </location>
</feature>
<feature type="transmembrane region" description="Helical" evidence="2">
    <location>
        <begin position="913"/>
        <end position="932"/>
    </location>
</feature>
<protein>
    <submittedName>
        <fullName evidence="4">Uncharacterized protein</fullName>
    </submittedName>
</protein>
<comment type="caution">
    <text evidence="4">The sequence shown here is derived from an EMBL/GenBank/DDBJ whole genome shotgun (WGS) entry which is preliminary data.</text>
</comment>
<accession>A0AA35WLF2</accession>
<feature type="transmembrane region" description="Helical" evidence="2">
    <location>
        <begin position="856"/>
        <end position="878"/>
    </location>
</feature>
<reference evidence="4" key="1">
    <citation type="submission" date="2023-03" db="EMBL/GenBank/DDBJ databases">
        <authorList>
            <person name="Steffen K."/>
            <person name="Cardenas P."/>
        </authorList>
    </citation>
    <scope>NUCLEOTIDE SEQUENCE</scope>
</reference>
<keyword evidence="2" id="KW-0472">Membrane</keyword>
<feature type="transmembrane region" description="Helical" evidence="2">
    <location>
        <begin position="995"/>
        <end position="1015"/>
    </location>
</feature>
<feature type="compositionally biased region" description="Acidic residues" evidence="1">
    <location>
        <begin position="1064"/>
        <end position="1077"/>
    </location>
</feature>